<sequence length="53" mass="6043">FMFAVSGNSGVDHWVVSIGDYLDINDGKIMRYPVELVRVRGILKLYENDGVRK</sequence>
<evidence type="ECO:0000313" key="1">
    <source>
        <dbReference type="EMBL" id="GAG14894.1"/>
    </source>
</evidence>
<comment type="caution">
    <text evidence="1">The sequence shown here is derived from an EMBL/GenBank/DDBJ whole genome shotgun (WGS) entry which is preliminary data.</text>
</comment>
<dbReference type="AlphaFoldDB" id="X0V9S5"/>
<name>X0V9S5_9ZZZZ</name>
<proteinExistence type="predicted"/>
<reference evidence="1" key="1">
    <citation type="journal article" date="2014" name="Front. Microbiol.">
        <title>High frequency of phylogenetically diverse reductive dehalogenase-homologous genes in deep subseafloor sedimentary metagenomes.</title>
        <authorList>
            <person name="Kawai M."/>
            <person name="Futagami T."/>
            <person name="Toyoda A."/>
            <person name="Takaki Y."/>
            <person name="Nishi S."/>
            <person name="Hori S."/>
            <person name="Arai W."/>
            <person name="Tsubouchi T."/>
            <person name="Morono Y."/>
            <person name="Uchiyama I."/>
            <person name="Ito T."/>
            <person name="Fujiyama A."/>
            <person name="Inagaki F."/>
            <person name="Takami H."/>
        </authorList>
    </citation>
    <scope>NUCLEOTIDE SEQUENCE</scope>
    <source>
        <strain evidence="1">Expedition CK06-06</strain>
    </source>
</reference>
<dbReference type="EMBL" id="BARS01035047">
    <property type="protein sequence ID" value="GAG14894.1"/>
    <property type="molecule type" value="Genomic_DNA"/>
</dbReference>
<accession>X0V9S5</accession>
<protein>
    <submittedName>
        <fullName evidence="1">Uncharacterized protein</fullName>
    </submittedName>
</protein>
<feature type="non-terminal residue" evidence="1">
    <location>
        <position position="1"/>
    </location>
</feature>
<gene>
    <name evidence="1" type="ORF">S01H1_54060</name>
</gene>
<organism evidence="1">
    <name type="scientific">marine sediment metagenome</name>
    <dbReference type="NCBI Taxonomy" id="412755"/>
    <lineage>
        <taxon>unclassified sequences</taxon>
        <taxon>metagenomes</taxon>
        <taxon>ecological metagenomes</taxon>
    </lineage>
</organism>